<dbReference type="AlphaFoldDB" id="A0AAV7LQD7"/>
<keyword evidence="2" id="KW-1185">Reference proteome</keyword>
<protein>
    <submittedName>
        <fullName evidence="1">Uncharacterized protein</fullName>
    </submittedName>
</protein>
<name>A0AAV7LQD7_PLEWA</name>
<dbReference type="Proteomes" id="UP001066276">
    <property type="component" value="Chromosome 11"/>
</dbReference>
<comment type="caution">
    <text evidence="1">The sequence shown here is derived from an EMBL/GenBank/DDBJ whole genome shotgun (WGS) entry which is preliminary data.</text>
</comment>
<proteinExistence type="predicted"/>
<gene>
    <name evidence="1" type="ORF">NDU88_006873</name>
</gene>
<accession>A0AAV7LQD7</accession>
<reference evidence="1" key="1">
    <citation type="journal article" date="2022" name="bioRxiv">
        <title>Sequencing and chromosome-scale assembly of the giantPleurodeles waltlgenome.</title>
        <authorList>
            <person name="Brown T."/>
            <person name="Elewa A."/>
            <person name="Iarovenko S."/>
            <person name="Subramanian E."/>
            <person name="Araus A.J."/>
            <person name="Petzold A."/>
            <person name="Susuki M."/>
            <person name="Suzuki K.-i.T."/>
            <person name="Hayashi T."/>
            <person name="Toyoda A."/>
            <person name="Oliveira C."/>
            <person name="Osipova E."/>
            <person name="Leigh N.D."/>
            <person name="Simon A."/>
            <person name="Yun M.H."/>
        </authorList>
    </citation>
    <scope>NUCLEOTIDE SEQUENCE</scope>
    <source>
        <strain evidence="1">20211129_DDA</strain>
        <tissue evidence="1">Liver</tissue>
    </source>
</reference>
<evidence type="ECO:0000313" key="1">
    <source>
        <dbReference type="EMBL" id="KAJ1093781.1"/>
    </source>
</evidence>
<organism evidence="1 2">
    <name type="scientific">Pleurodeles waltl</name>
    <name type="common">Iberian ribbed newt</name>
    <dbReference type="NCBI Taxonomy" id="8319"/>
    <lineage>
        <taxon>Eukaryota</taxon>
        <taxon>Metazoa</taxon>
        <taxon>Chordata</taxon>
        <taxon>Craniata</taxon>
        <taxon>Vertebrata</taxon>
        <taxon>Euteleostomi</taxon>
        <taxon>Amphibia</taxon>
        <taxon>Batrachia</taxon>
        <taxon>Caudata</taxon>
        <taxon>Salamandroidea</taxon>
        <taxon>Salamandridae</taxon>
        <taxon>Pleurodelinae</taxon>
        <taxon>Pleurodeles</taxon>
    </lineage>
</organism>
<dbReference type="EMBL" id="JANPWB010000015">
    <property type="protein sequence ID" value="KAJ1093781.1"/>
    <property type="molecule type" value="Genomic_DNA"/>
</dbReference>
<sequence>MQQRLYDVGDKDNKLLAWLDRSDQERSWVLEIEDEGGRFQRDGPTIANAFADSDGDLYPMGDADCMDLLRDIHLSELEEESRVPLEEDLTVEEITQAMRGLQSGKAMGPNGLPIEMCKVMANKVATHLLAMLQTALQDGILLDDQRMATIIVIHKALWITLYDK</sequence>
<evidence type="ECO:0000313" key="2">
    <source>
        <dbReference type="Proteomes" id="UP001066276"/>
    </source>
</evidence>